<feature type="transmembrane region" description="Helical" evidence="1">
    <location>
        <begin position="7"/>
        <end position="28"/>
    </location>
</feature>
<protein>
    <submittedName>
        <fullName evidence="2">DHHW motif protein</fullName>
    </submittedName>
</protein>
<dbReference type="Pfam" id="PF14286">
    <property type="entry name" value="DHHW"/>
    <property type="match status" value="1"/>
</dbReference>
<evidence type="ECO:0000313" key="2">
    <source>
        <dbReference type="EMBL" id="TWH77804.1"/>
    </source>
</evidence>
<keyword evidence="3" id="KW-1185">Reference proteome</keyword>
<dbReference type="Proteomes" id="UP000315343">
    <property type="component" value="Unassembled WGS sequence"/>
</dbReference>
<sequence length="366" mass="43039">MKNNIKNIVVTVSFIIIIWGFMVANILIQDNEFSYSERRRLISFPNYSLQMLLNGEFIDEFEKYSLDQFIFRDAFRGLKAIGKYYLFNQKDNNNIYIINGIIEKMEYMLDEKSVVNAAEKLNEIYEKYLTGKNVNYAIIPDKSYFIADENGYLTINYDRMLELMEQNTRNMKYIDLFSALSIEDYYKTDIHWRQEKIIKIADLLLNEIGNDSKLSGSYIEHKLYPFYGSYYGHAALKLQPDSMFYLTNKIIENAVVFDHQSNTFGKVYNLEMFDGMDPYDIFLSGAKPLITVYNEECKNNKELLLFRDSFGSSIAPLMLEEYSKITLIDLRYISTDLLGNYIDFSQDQDVLFLYNTRILNNSSMLK</sequence>
<evidence type="ECO:0000256" key="1">
    <source>
        <dbReference type="SAM" id="Phobius"/>
    </source>
</evidence>
<proteinExistence type="predicted"/>
<dbReference type="InterPro" id="IPR025945">
    <property type="entry name" value="DHHW"/>
</dbReference>
<keyword evidence="1" id="KW-0812">Transmembrane</keyword>
<name>A0A562J4G1_9FIRM</name>
<dbReference type="OrthoDB" id="175771at2"/>
<dbReference type="AlphaFoldDB" id="A0A562J4G1"/>
<keyword evidence="1" id="KW-0472">Membrane</keyword>
<comment type="caution">
    <text evidence="2">The sequence shown here is derived from an EMBL/GenBank/DDBJ whole genome shotgun (WGS) entry which is preliminary data.</text>
</comment>
<organism evidence="2 3">
    <name type="scientific">Sedimentibacter saalensis</name>
    <dbReference type="NCBI Taxonomy" id="130788"/>
    <lineage>
        <taxon>Bacteria</taxon>
        <taxon>Bacillati</taxon>
        <taxon>Bacillota</taxon>
        <taxon>Tissierellia</taxon>
        <taxon>Sedimentibacter</taxon>
    </lineage>
</organism>
<keyword evidence="1" id="KW-1133">Transmembrane helix</keyword>
<reference evidence="2 3" key="1">
    <citation type="submission" date="2019-07" db="EMBL/GenBank/DDBJ databases">
        <title>Genomic Encyclopedia of Type Strains, Phase I: the one thousand microbial genomes (KMG-I) project.</title>
        <authorList>
            <person name="Kyrpides N."/>
        </authorList>
    </citation>
    <scope>NUCLEOTIDE SEQUENCE [LARGE SCALE GENOMIC DNA]</scope>
    <source>
        <strain evidence="2 3">DSM 13558</strain>
    </source>
</reference>
<evidence type="ECO:0000313" key="3">
    <source>
        <dbReference type="Proteomes" id="UP000315343"/>
    </source>
</evidence>
<accession>A0A562J4G1</accession>
<dbReference type="RefSeq" id="WP_145086300.1">
    <property type="nucleotide sequence ID" value="NZ_JAYFNS010000013.1"/>
</dbReference>
<gene>
    <name evidence="2" type="ORF">LY60_03314</name>
</gene>
<dbReference type="EMBL" id="VLKH01000012">
    <property type="protein sequence ID" value="TWH77804.1"/>
    <property type="molecule type" value="Genomic_DNA"/>
</dbReference>